<evidence type="ECO:0000256" key="2">
    <source>
        <dbReference type="ARBA" id="ARBA00022490"/>
    </source>
</evidence>
<evidence type="ECO:0000256" key="1">
    <source>
        <dbReference type="ARBA" id="ARBA00004496"/>
    </source>
</evidence>
<proteinExistence type="predicted"/>
<dbReference type="PANTHER" id="PTHR46227">
    <property type="entry name" value="GLUTAMATE RECEPTOR-INTERACTING PROTEIN GRIP"/>
    <property type="match status" value="1"/>
</dbReference>
<keyword evidence="2" id="KW-0963">Cytoplasm</keyword>
<keyword evidence="3" id="KW-0677">Repeat</keyword>
<dbReference type="InterPro" id="IPR043545">
    <property type="entry name" value="GRIP1/2"/>
</dbReference>
<dbReference type="GO" id="GO:0098887">
    <property type="term" value="P:neurotransmitter receptor transport, endosome to postsynaptic membrane"/>
    <property type="evidence" value="ECO:0007669"/>
    <property type="project" value="TreeGrafter"/>
</dbReference>
<dbReference type="SMART" id="SM00228">
    <property type="entry name" value="PDZ"/>
    <property type="match status" value="4"/>
</dbReference>
<feature type="domain" description="PDZ" evidence="4">
    <location>
        <begin position="66"/>
        <end position="106"/>
    </location>
</feature>
<dbReference type="GO" id="GO:0005737">
    <property type="term" value="C:cytoplasm"/>
    <property type="evidence" value="ECO:0007669"/>
    <property type="project" value="UniProtKB-SubCell"/>
</dbReference>
<dbReference type="InterPro" id="IPR036034">
    <property type="entry name" value="PDZ_sf"/>
</dbReference>
<feature type="domain" description="PDZ" evidence="4">
    <location>
        <begin position="156"/>
        <end position="234"/>
    </location>
</feature>
<name>A0A9Q0MU45_9DIPT</name>
<protein>
    <submittedName>
        <fullName evidence="5">Glutamate receptor-interacting protein 1</fullName>
    </submittedName>
</protein>
<sequence length="616" mass="68253">MKNKIDFITGLTNGSFNTMESRKTMKQRKFVRKSSLPLESGTMHSTIGICRSETFQVVLDCQQGSGLIIGGKSPCGRGQVITQIIPDSVADRSGCIQKGDRILSINKLYNLDVSVIRQILGDLGPKNPTYHGQHWVELEIEFEMADSVIPASGVFNVKLSKSHGNGLGITVNGTNHGTFVISEVKPGSPAHRTGSLRAGDILLAVDSHTLQHFNVDALLKDNKNDFTTLTIKRNSLPDFLFDAQQRCNTIYGNTTARNGMDGNYGLKSDYVNTRQCEIGSVFKAQSCQPEFYQFDDKRQMIQLRRPFGNEGSEPPCIGRSVANDHTQSLTTEVTDDQFNDQYEDEYGHHQRFTSYDSNMPPPMEKHVYGNHQIVTNVRLEPNGGPLGITLAGSEDMQKPILISGIIENGVAYNTKKLSIGDRLLAINEESVQDVPLSRATKLLQNIGNVVDLKISRNVNGKLLTAYNVVGEFLAQFAFLLTENDRLNECIAENLPQPQVVYAKVQRRPRSPTVFNDSASSSSKESKSRSFHVTLYKDTVYDDYGFSVSDGLYERGVYINRIRSGGPADVVGLLRPYDRIMQVNGIKTQDFDCCLTVPLIASAGDKIDMVLERKTGE</sequence>
<dbReference type="Pfam" id="PF00595">
    <property type="entry name" value="PDZ"/>
    <property type="match status" value="4"/>
</dbReference>
<evidence type="ECO:0000256" key="3">
    <source>
        <dbReference type="ARBA" id="ARBA00022737"/>
    </source>
</evidence>
<feature type="domain" description="PDZ" evidence="4">
    <location>
        <begin position="531"/>
        <end position="614"/>
    </location>
</feature>
<dbReference type="PANTHER" id="PTHR46227:SF2">
    <property type="entry name" value="FI03335P"/>
    <property type="match status" value="1"/>
</dbReference>
<evidence type="ECO:0000313" key="6">
    <source>
        <dbReference type="Proteomes" id="UP001151699"/>
    </source>
</evidence>
<dbReference type="Proteomes" id="UP001151699">
    <property type="component" value="Chromosome X"/>
</dbReference>
<keyword evidence="6" id="KW-1185">Reference proteome</keyword>
<dbReference type="FunFam" id="2.30.42.10:FF:000035">
    <property type="entry name" value="Glutamate receptor interacting protein 1"/>
    <property type="match status" value="1"/>
</dbReference>
<dbReference type="PROSITE" id="PS50106">
    <property type="entry name" value="PDZ"/>
    <property type="match status" value="4"/>
</dbReference>
<dbReference type="AlphaFoldDB" id="A0A9Q0MU45"/>
<dbReference type="CDD" id="cd06685">
    <property type="entry name" value="PDZ7_GRIP1-2-like"/>
    <property type="match status" value="1"/>
</dbReference>
<dbReference type="Gene3D" id="2.30.42.10">
    <property type="match status" value="4"/>
</dbReference>
<reference evidence="5" key="1">
    <citation type="submission" date="2022-07" db="EMBL/GenBank/DDBJ databases">
        <authorList>
            <person name="Trinca V."/>
            <person name="Uliana J.V.C."/>
            <person name="Torres T.T."/>
            <person name="Ward R.J."/>
            <person name="Monesi N."/>
        </authorList>
    </citation>
    <scope>NUCLEOTIDE SEQUENCE</scope>
    <source>
        <strain evidence="5">HSMRA1968</strain>
        <tissue evidence="5">Whole embryos</tissue>
    </source>
</reference>
<comment type="caution">
    <text evidence="5">The sequence shown here is derived from an EMBL/GenBank/DDBJ whole genome shotgun (WGS) entry which is preliminary data.</text>
</comment>
<comment type="subcellular location">
    <subcellularLocation>
        <location evidence="1">Cytoplasm</location>
    </subcellularLocation>
</comment>
<dbReference type="EMBL" id="WJQU01000003">
    <property type="protein sequence ID" value="KAJ6638031.1"/>
    <property type="molecule type" value="Genomic_DNA"/>
</dbReference>
<organism evidence="5 6">
    <name type="scientific">Pseudolycoriella hygida</name>
    <dbReference type="NCBI Taxonomy" id="35572"/>
    <lineage>
        <taxon>Eukaryota</taxon>
        <taxon>Metazoa</taxon>
        <taxon>Ecdysozoa</taxon>
        <taxon>Arthropoda</taxon>
        <taxon>Hexapoda</taxon>
        <taxon>Insecta</taxon>
        <taxon>Pterygota</taxon>
        <taxon>Neoptera</taxon>
        <taxon>Endopterygota</taxon>
        <taxon>Diptera</taxon>
        <taxon>Nematocera</taxon>
        <taxon>Sciaroidea</taxon>
        <taxon>Sciaridae</taxon>
        <taxon>Pseudolycoriella</taxon>
    </lineage>
</organism>
<evidence type="ECO:0000313" key="5">
    <source>
        <dbReference type="EMBL" id="KAJ6638031.1"/>
    </source>
</evidence>
<feature type="domain" description="PDZ" evidence="4">
    <location>
        <begin position="374"/>
        <end position="458"/>
    </location>
</feature>
<evidence type="ECO:0000259" key="4">
    <source>
        <dbReference type="PROSITE" id="PS50106"/>
    </source>
</evidence>
<dbReference type="OrthoDB" id="75502at2759"/>
<keyword evidence="5" id="KW-0675">Receptor</keyword>
<dbReference type="SUPFAM" id="SSF50156">
    <property type="entry name" value="PDZ domain-like"/>
    <property type="match status" value="4"/>
</dbReference>
<gene>
    <name evidence="5" type="primary">Grip1</name>
    <name evidence="5" type="ORF">Bhyg_10764</name>
</gene>
<dbReference type="InterPro" id="IPR001478">
    <property type="entry name" value="PDZ"/>
</dbReference>
<accession>A0A9Q0MU45</accession>